<feature type="region of interest" description="Disordered" evidence="1">
    <location>
        <begin position="229"/>
        <end position="264"/>
    </location>
</feature>
<evidence type="ECO:0000313" key="3">
    <source>
        <dbReference type="Proteomes" id="UP000297245"/>
    </source>
</evidence>
<accession>A0A4V4HDZ5</accession>
<reference evidence="2 3" key="1">
    <citation type="journal article" date="2019" name="Nat. Ecol. Evol.">
        <title>Megaphylogeny resolves global patterns of mushroom evolution.</title>
        <authorList>
            <person name="Varga T."/>
            <person name="Krizsan K."/>
            <person name="Foldi C."/>
            <person name="Dima B."/>
            <person name="Sanchez-Garcia M."/>
            <person name="Sanchez-Ramirez S."/>
            <person name="Szollosi G.J."/>
            <person name="Szarkandi J.G."/>
            <person name="Papp V."/>
            <person name="Albert L."/>
            <person name="Andreopoulos W."/>
            <person name="Angelini C."/>
            <person name="Antonin V."/>
            <person name="Barry K.W."/>
            <person name="Bougher N.L."/>
            <person name="Buchanan P."/>
            <person name="Buyck B."/>
            <person name="Bense V."/>
            <person name="Catcheside P."/>
            <person name="Chovatia M."/>
            <person name="Cooper J."/>
            <person name="Damon W."/>
            <person name="Desjardin D."/>
            <person name="Finy P."/>
            <person name="Geml J."/>
            <person name="Haridas S."/>
            <person name="Hughes K."/>
            <person name="Justo A."/>
            <person name="Karasinski D."/>
            <person name="Kautmanova I."/>
            <person name="Kiss B."/>
            <person name="Kocsube S."/>
            <person name="Kotiranta H."/>
            <person name="LaButti K.M."/>
            <person name="Lechner B.E."/>
            <person name="Liimatainen K."/>
            <person name="Lipzen A."/>
            <person name="Lukacs Z."/>
            <person name="Mihaltcheva S."/>
            <person name="Morgado L.N."/>
            <person name="Niskanen T."/>
            <person name="Noordeloos M.E."/>
            <person name="Ohm R.A."/>
            <person name="Ortiz-Santana B."/>
            <person name="Ovrebo C."/>
            <person name="Racz N."/>
            <person name="Riley R."/>
            <person name="Savchenko A."/>
            <person name="Shiryaev A."/>
            <person name="Soop K."/>
            <person name="Spirin V."/>
            <person name="Szebenyi C."/>
            <person name="Tomsovsky M."/>
            <person name="Tulloss R.E."/>
            <person name="Uehling J."/>
            <person name="Grigoriev I.V."/>
            <person name="Vagvolgyi C."/>
            <person name="Papp T."/>
            <person name="Martin F.M."/>
            <person name="Miettinen O."/>
            <person name="Hibbett D.S."/>
            <person name="Nagy L.G."/>
        </authorList>
    </citation>
    <scope>NUCLEOTIDE SEQUENCE [LARGE SCALE GENOMIC DNA]</scope>
    <source>
        <strain evidence="2 3">CBS 962.96</strain>
    </source>
</reference>
<evidence type="ECO:0000256" key="1">
    <source>
        <dbReference type="SAM" id="MobiDB-lite"/>
    </source>
</evidence>
<sequence length="283" mass="29446">MGPGTVCDRCRKKMKRVEKRGAAERERAALQAQQAVQGRTGLTKADTLLIGPGGGEARLTVHGSFSKSAAASRGGSRAGSIVNGASRRSSPIGGKGNMTPARMVQPPPSSSLSTRKPMTSGSSGSQRSGSGGSPRSARSMDMDADGEPDDDFDGHDSQHEEGDGEIDELEDMTKAEEEVDGELADLVGDTESKVVSQRHVEKDCKKPGGSGVISNRSQFNIDIAVSQLAGMDDDTTADSPRARKIKRSRSGSAEDAGAGVEVEEDAEADLLEAVDAAEANSDD</sequence>
<organism evidence="2 3">
    <name type="scientific">Dendrothele bispora (strain CBS 962.96)</name>
    <dbReference type="NCBI Taxonomy" id="1314807"/>
    <lineage>
        <taxon>Eukaryota</taxon>
        <taxon>Fungi</taxon>
        <taxon>Dikarya</taxon>
        <taxon>Basidiomycota</taxon>
        <taxon>Agaricomycotina</taxon>
        <taxon>Agaricomycetes</taxon>
        <taxon>Agaricomycetidae</taxon>
        <taxon>Agaricales</taxon>
        <taxon>Agaricales incertae sedis</taxon>
        <taxon>Dendrothele</taxon>
    </lineage>
</organism>
<dbReference type="AlphaFoldDB" id="A0A4V4HDZ5"/>
<protein>
    <submittedName>
        <fullName evidence="2">Uncharacterized protein</fullName>
    </submittedName>
</protein>
<dbReference type="Proteomes" id="UP000297245">
    <property type="component" value="Unassembled WGS sequence"/>
</dbReference>
<proteinExistence type="predicted"/>
<dbReference type="EMBL" id="ML179380">
    <property type="protein sequence ID" value="THU89135.1"/>
    <property type="molecule type" value="Genomic_DNA"/>
</dbReference>
<feature type="region of interest" description="Disordered" evidence="1">
    <location>
        <begin position="66"/>
        <end position="213"/>
    </location>
</feature>
<feature type="compositionally biased region" description="Acidic residues" evidence="1">
    <location>
        <begin position="142"/>
        <end position="153"/>
    </location>
</feature>
<keyword evidence="3" id="KW-1185">Reference proteome</keyword>
<name>A0A4V4HDZ5_DENBC</name>
<feature type="compositionally biased region" description="Polar residues" evidence="1">
    <location>
        <begin position="110"/>
        <end position="119"/>
    </location>
</feature>
<gene>
    <name evidence="2" type="ORF">K435DRAFT_296497</name>
</gene>
<feature type="compositionally biased region" description="Low complexity" evidence="1">
    <location>
        <begin position="120"/>
        <end position="139"/>
    </location>
</feature>
<feature type="compositionally biased region" description="Low complexity" evidence="1">
    <location>
        <begin position="66"/>
        <end position="80"/>
    </location>
</feature>
<evidence type="ECO:0000313" key="2">
    <source>
        <dbReference type="EMBL" id="THU89135.1"/>
    </source>
</evidence>